<keyword evidence="2" id="KW-1185">Reference proteome</keyword>
<evidence type="ECO:0000313" key="2">
    <source>
        <dbReference type="Proteomes" id="UP000253324"/>
    </source>
</evidence>
<dbReference type="Proteomes" id="UP000253324">
    <property type="component" value="Unassembled WGS sequence"/>
</dbReference>
<gene>
    <name evidence="1" type="ORF">C7476_109134</name>
</gene>
<accession>A0A368YNY5</accession>
<protein>
    <submittedName>
        <fullName evidence="1">Uncharacterized protein</fullName>
    </submittedName>
</protein>
<sequence>MRNLLAQQYNKNSPLLRSRASGLIPCKVGHTAQQVFGTHSTPHSYWKFYRLQRLGALA</sequence>
<organism evidence="1 2">
    <name type="scientific">Phyllobacterium bourgognense</name>
    <dbReference type="NCBI Taxonomy" id="314236"/>
    <lineage>
        <taxon>Bacteria</taxon>
        <taxon>Pseudomonadati</taxon>
        <taxon>Pseudomonadota</taxon>
        <taxon>Alphaproteobacteria</taxon>
        <taxon>Hyphomicrobiales</taxon>
        <taxon>Phyllobacteriaceae</taxon>
        <taxon>Phyllobacterium</taxon>
    </lineage>
</organism>
<comment type="caution">
    <text evidence="1">The sequence shown here is derived from an EMBL/GenBank/DDBJ whole genome shotgun (WGS) entry which is preliminary data.</text>
</comment>
<reference evidence="1 2" key="1">
    <citation type="submission" date="2018-07" db="EMBL/GenBank/DDBJ databases">
        <title>Genomic Encyclopedia of Type Strains, Phase III (KMG-III): the genomes of soil and plant-associated and newly described type strains.</title>
        <authorList>
            <person name="Whitman W."/>
        </authorList>
    </citation>
    <scope>NUCLEOTIDE SEQUENCE [LARGE SCALE GENOMIC DNA]</scope>
    <source>
        <strain evidence="1 2">31-25a</strain>
    </source>
</reference>
<dbReference type="EMBL" id="QPJM01000009">
    <property type="protein sequence ID" value="RCW81952.1"/>
    <property type="molecule type" value="Genomic_DNA"/>
</dbReference>
<dbReference type="AlphaFoldDB" id="A0A368YNY5"/>
<evidence type="ECO:0000313" key="1">
    <source>
        <dbReference type="EMBL" id="RCW81952.1"/>
    </source>
</evidence>
<proteinExistence type="predicted"/>
<name>A0A368YNY5_9HYPH</name>